<evidence type="ECO:0000313" key="5">
    <source>
        <dbReference type="Proteomes" id="UP000252706"/>
    </source>
</evidence>
<evidence type="ECO:0000259" key="1">
    <source>
        <dbReference type="Pfam" id="PF09940"/>
    </source>
</evidence>
<dbReference type="InterPro" id="IPR032610">
    <property type="entry name" value="DUF2172"/>
</dbReference>
<dbReference type="Pfam" id="PF09940">
    <property type="entry name" value="DUF2172"/>
    <property type="match status" value="1"/>
</dbReference>
<organism evidence="4 5">
    <name type="scientific">Phaeobacter gallaeciensis</name>
    <dbReference type="NCBI Taxonomy" id="60890"/>
    <lineage>
        <taxon>Bacteria</taxon>
        <taxon>Pseudomonadati</taxon>
        <taxon>Pseudomonadota</taxon>
        <taxon>Alphaproteobacteria</taxon>
        <taxon>Rhodobacterales</taxon>
        <taxon>Roseobacteraceae</taxon>
        <taxon>Phaeobacter</taxon>
    </lineage>
</organism>
<dbReference type="Pfam" id="PF16254">
    <property type="entry name" value="DUF4910"/>
    <property type="match status" value="1"/>
</dbReference>
<dbReference type="Pfam" id="PF16221">
    <property type="entry name" value="HTH_47"/>
    <property type="match status" value="1"/>
</dbReference>
<dbReference type="InterPro" id="IPR032589">
    <property type="entry name" value="DUF4910"/>
</dbReference>
<dbReference type="Gene3D" id="3.40.630.10">
    <property type="entry name" value="Zn peptidases"/>
    <property type="match status" value="1"/>
</dbReference>
<dbReference type="EMBL" id="QOCE01000052">
    <property type="protein sequence ID" value="RBW50294.1"/>
    <property type="molecule type" value="Genomic_DNA"/>
</dbReference>
<feature type="domain" description="DUF2172" evidence="1">
    <location>
        <begin position="56"/>
        <end position="147"/>
    </location>
</feature>
<protein>
    <recommendedName>
        <fullName evidence="6">Aminopeptidase</fullName>
    </recommendedName>
</protein>
<dbReference type="InterPro" id="IPR012353">
    <property type="entry name" value="UCP015244"/>
</dbReference>
<dbReference type="AlphaFoldDB" id="A0A366WKG0"/>
<reference evidence="4 5" key="1">
    <citation type="submission" date="2018-07" db="EMBL/GenBank/DDBJ databases">
        <title>Modular assembly of carbohydrate-degrading microbial communities in the ocean.</title>
        <authorList>
            <person name="Enke T.N."/>
            <person name="Datta M.S."/>
            <person name="Schwartzman J.A."/>
            <person name="Cermak N."/>
            <person name="Schmitz D.A."/>
            <person name="Barrere J."/>
            <person name="Cordero O.X."/>
        </authorList>
    </citation>
    <scope>NUCLEOTIDE SEQUENCE [LARGE SCALE GENOMIC DNA]</scope>
    <source>
        <strain evidence="4 5">C3M10</strain>
    </source>
</reference>
<dbReference type="Proteomes" id="UP000252706">
    <property type="component" value="Unassembled WGS sequence"/>
</dbReference>
<name>A0A366WKG0_9RHOB</name>
<dbReference type="InterPro" id="IPR036388">
    <property type="entry name" value="WH-like_DNA-bd_sf"/>
</dbReference>
<evidence type="ECO:0000259" key="2">
    <source>
        <dbReference type="Pfam" id="PF16221"/>
    </source>
</evidence>
<proteinExistence type="predicted"/>
<sequence length="445" mass="50313">MTSDLSTLFDRLFPLCRSITGPGLRESLAIFAEHMPLEIHGVASGTKVLDWTVPQEWSVQSARLLGPDGAVICDFADHNLHLVNYSQPYQGKMQLEELQKHLHSLPHLPDAIPYVTSYYNPLWGFCLPHRQRMALEDGEYTIDIQTTFTDGEVNFATCDLPGESDEIVLISSYLCHPSMANNELSGPLGLLRMYEHLRDLPRRHFTYRFLLCPETLGSIAYLSRFGDEVKDKIRGGMVLTCLGGHRESLSFKLSRQDWLDAPSPIDNLARKFADLYPDRFDLRPFTPTSGSDERQFCSPGFNFPIIQAARTVYGQFVEYHTSGDDKRFMRIEQVERAADVLAEFMQVFDYEGQNLRNTQPFGEPQLGRRGLYPTMNSPMNRGNSSDNAVDQRQTLNRLLMFLSLADGQRGLNQIADKIGCGPDALLPILAELQKQNIIVTEKIGD</sequence>
<dbReference type="OrthoDB" id="9765654at2"/>
<dbReference type="InterPro" id="IPR032622">
    <property type="entry name" value="UCP01524_HTH"/>
</dbReference>
<dbReference type="Gene3D" id="1.10.10.10">
    <property type="entry name" value="Winged helix-like DNA-binding domain superfamily/Winged helix DNA-binding domain"/>
    <property type="match status" value="1"/>
</dbReference>
<gene>
    <name evidence="4" type="ORF">DS909_22000</name>
</gene>
<accession>A0A366WKG0</accession>
<feature type="domain" description="UCP01524 winged helix-turn-helix" evidence="2">
    <location>
        <begin position="355"/>
        <end position="439"/>
    </location>
</feature>
<evidence type="ECO:0000313" key="4">
    <source>
        <dbReference type="EMBL" id="RBW50294.1"/>
    </source>
</evidence>
<dbReference type="RefSeq" id="WP_113825740.1">
    <property type="nucleotide sequence ID" value="NZ_QOCE01000052.1"/>
</dbReference>
<evidence type="ECO:0008006" key="6">
    <source>
        <dbReference type="Google" id="ProtNLM"/>
    </source>
</evidence>
<dbReference type="SUPFAM" id="SSF53187">
    <property type="entry name" value="Zn-dependent exopeptidases"/>
    <property type="match status" value="1"/>
</dbReference>
<feature type="domain" description="DUF4910" evidence="3">
    <location>
        <begin position="8"/>
        <end position="349"/>
    </location>
</feature>
<dbReference type="Gene3D" id="3.50.30.90">
    <property type="match status" value="1"/>
</dbReference>
<comment type="caution">
    <text evidence="4">The sequence shown here is derived from an EMBL/GenBank/DDBJ whole genome shotgun (WGS) entry which is preliminary data.</text>
</comment>
<evidence type="ECO:0000259" key="3">
    <source>
        <dbReference type="Pfam" id="PF16254"/>
    </source>
</evidence>
<dbReference type="PIRSF" id="PIRSF015244">
    <property type="entry name" value="UCP015244"/>
    <property type="match status" value="1"/>
</dbReference>